<evidence type="ECO:0000256" key="3">
    <source>
        <dbReference type="ARBA" id="ARBA00022603"/>
    </source>
</evidence>
<dbReference type="PIRSF" id="PIRSF004486">
    <property type="entry name" value="MraW"/>
    <property type="match status" value="1"/>
</dbReference>
<organism evidence="9">
    <name type="scientific">Thermocrinis ruber</name>
    <dbReference type="NCBI Taxonomy" id="75906"/>
    <lineage>
        <taxon>Bacteria</taxon>
        <taxon>Pseudomonadati</taxon>
        <taxon>Aquificota</taxon>
        <taxon>Aquificia</taxon>
        <taxon>Aquificales</taxon>
        <taxon>Aquificaceae</taxon>
        <taxon>Thermocrinis</taxon>
    </lineage>
</organism>
<evidence type="ECO:0000313" key="9">
    <source>
        <dbReference type="Proteomes" id="UP000018914"/>
    </source>
</evidence>
<keyword evidence="2 6" id="KW-0698">rRNA processing</keyword>
<dbReference type="HOGENOM" id="CLU_038422_2_0_0"/>
<evidence type="ECO:0000256" key="5">
    <source>
        <dbReference type="ARBA" id="ARBA00022691"/>
    </source>
</evidence>
<dbReference type="OrthoDB" id="9806637at2"/>
<name>W0DCS3_9AQUI</name>
<comment type="catalytic activity">
    <reaction evidence="6">
        <text>cytidine(1402) in 16S rRNA + S-adenosyl-L-methionine = N(4)-methylcytidine(1402) in 16S rRNA + S-adenosyl-L-homocysteine + H(+)</text>
        <dbReference type="Rhea" id="RHEA:42928"/>
        <dbReference type="Rhea" id="RHEA-COMP:10286"/>
        <dbReference type="Rhea" id="RHEA-COMP:10287"/>
        <dbReference type="ChEBI" id="CHEBI:15378"/>
        <dbReference type="ChEBI" id="CHEBI:57856"/>
        <dbReference type="ChEBI" id="CHEBI:59789"/>
        <dbReference type="ChEBI" id="CHEBI:74506"/>
        <dbReference type="ChEBI" id="CHEBI:82748"/>
        <dbReference type="EC" id="2.1.1.199"/>
    </reaction>
</comment>
<evidence type="ECO:0000256" key="4">
    <source>
        <dbReference type="ARBA" id="ARBA00022679"/>
    </source>
</evidence>
<protein>
    <recommendedName>
        <fullName evidence="6">Ribosomal RNA small subunit methyltransferase H</fullName>
        <ecNumber evidence="6">2.1.1.199</ecNumber>
    </recommendedName>
    <alternativeName>
        <fullName evidence="6">16S rRNA m(4)C1402 methyltransferase</fullName>
    </alternativeName>
    <alternativeName>
        <fullName evidence="6">rRNA (cytosine-N(4)-)-methyltransferase RsmH</fullName>
    </alternativeName>
</protein>
<dbReference type="FunFam" id="1.10.150.170:FF:000003">
    <property type="entry name" value="Ribosomal RNA small subunit methyltransferase H"/>
    <property type="match status" value="1"/>
</dbReference>
<evidence type="ECO:0000256" key="1">
    <source>
        <dbReference type="ARBA" id="ARBA00010396"/>
    </source>
</evidence>
<gene>
    <name evidence="6" type="primary">rsmH</name>
    <name evidence="8" type="ORF">THERU_06575</name>
</gene>
<dbReference type="Gene3D" id="3.40.50.150">
    <property type="entry name" value="Vaccinia Virus protein VP39"/>
    <property type="match status" value="1"/>
</dbReference>
<reference evidence="8 9" key="1">
    <citation type="submission" date="2013-12" db="EMBL/GenBank/DDBJ databases">
        <authorList>
            <consortium name="DOE Joint Genome Institute"/>
            <person name="Eisen J."/>
            <person name="Huntemann M."/>
            <person name="Han J."/>
            <person name="Chen A."/>
            <person name="Kyrpides N."/>
            <person name="Mavromatis K."/>
            <person name="Markowitz V."/>
            <person name="Palaniappan K."/>
            <person name="Ivanova N."/>
            <person name="Schaumberg A."/>
            <person name="Pati A."/>
            <person name="Liolios K."/>
            <person name="Nordberg H.P."/>
            <person name="Cantor M.N."/>
            <person name="Hua S.X."/>
            <person name="Woyke T."/>
        </authorList>
    </citation>
    <scope>NUCLEOTIDE SEQUENCE [LARGE SCALE GENOMIC DNA]</scope>
    <source>
        <strain evidence="8 9">DSM 23557</strain>
    </source>
</reference>
<dbReference type="EMBL" id="CP007028">
    <property type="protein sequence ID" value="AHE96384.1"/>
    <property type="molecule type" value="Genomic_DNA"/>
</dbReference>
<dbReference type="GO" id="GO:0005737">
    <property type="term" value="C:cytoplasm"/>
    <property type="evidence" value="ECO:0007669"/>
    <property type="project" value="UniProtKB-SubCell"/>
</dbReference>
<comment type="subcellular location">
    <subcellularLocation>
        <location evidence="6">Cytoplasm</location>
    </subcellularLocation>
</comment>
<keyword evidence="5 6" id="KW-0949">S-adenosyl-L-methionine</keyword>
<dbReference type="RefSeq" id="WP_025306451.1">
    <property type="nucleotide sequence ID" value="NZ_CP007028.1"/>
</dbReference>
<dbReference type="NCBIfam" id="TIGR00006">
    <property type="entry name" value="16S rRNA (cytosine(1402)-N(4))-methyltransferase RsmH"/>
    <property type="match status" value="1"/>
</dbReference>
<dbReference type="GO" id="GO:0071424">
    <property type="term" value="F:rRNA (cytosine-N4-)-methyltransferase activity"/>
    <property type="evidence" value="ECO:0007669"/>
    <property type="project" value="UniProtKB-UniRule"/>
</dbReference>
<dbReference type="EC" id="2.1.1.199" evidence="6"/>
<accession>W0DCS3</accession>
<dbReference type="PANTHER" id="PTHR11265">
    <property type="entry name" value="S-ADENOSYL-METHYLTRANSFERASE MRAW"/>
    <property type="match status" value="1"/>
</dbReference>
<comment type="similarity">
    <text evidence="1 6">Belongs to the methyltransferase superfamily. RsmH family.</text>
</comment>
<dbReference type="GO" id="GO:0070475">
    <property type="term" value="P:rRNA base methylation"/>
    <property type="evidence" value="ECO:0007669"/>
    <property type="project" value="UniProtKB-UniRule"/>
</dbReference>
<dbReference type="AlphaFoldDB" id="W0DCS3"/>
<evidence type="ECO:0000256" key="2">
    <source>
        <dbReference type="ARBA" id="ARBA00022552"/>
    </source>
</evidence>
<comment type="function">
    <text evidence="6">Specifically methylates the N4 position of cytidine in position 1402 (C1402) of 16S rRNA.</text>
</comment>
<dbReference type="InterPro" id="IPR023397">
    <property type="entry name" value="SAM-dep_MeTrfase_MraW_recog"/>
</dbReference>
<proteinExistence type="inferred from homology"/>
<feature type="binding site" evidence="6">
    <location>
        <position position="76"/>
    </location>
    <ligand>
        <name>S-adenosyl-L-methionine</name>
        <dbReference type="ChEBI" id="CHEBI:59789"/>
    </ligand>
</feature>
<dbReference type="HAMAP" id="MF_01007">
    <property type="entry name" value="16SrRNA_methyltr_H"/>
    <property type="match status" value="1"/>
</dbReference>
<dbReference type="PANTHER" id="PTHR11265:SF0">
    <property type="entry name" value="12S RRNA N4-METHYLCYTIDINE METHYLTRANSFERASE"/>
    <property type="match status" value="1"/>
</dbReference>
<dbReference type="SUPFAM" id="SSF81799">
    <property type="entry name" value="Putative methyltransferase TM0872, insert domain"/>
    <property type="match status" value="1"/>
</dbReference>
<keyword evidence="6" id="KW-0963">Cytoplasm</keyword>
<evidence type="ECO:0000256" key="7">
    <source>
        <dbReference type="SAM" id="MobiDB-lite"/>
    </source>
</evidence>
<evidence type="ECO:0000313" key="8">
    <source>
        <dbReference type="EMBL" id="AHE96384.1"/>
    </source>
</evidence>
<dbReference type="Proteomes" id="UP000018914">
    <property type="component" value="Chromosome"/>
</dbReference>
<dbReference type="Pfam" id="PF01795">
    <property type="entry name" value="Methyltransf_5"/>
    <property type="match status" value="1"/>
</dbReference>
<feature type="region of interest" description="Disordered" evidence="7">
    <location>
        <begin position="265"/>
        <end position="286"/>
    </location>
</feature>
<feature type="binding site" evidence="6">
    <location>
        <position position="104"/>
    </location>
    <ligand>
        <name>S-adenosyl-L-methionine</name>
        <dbReference type="ChEBI" id="CHEBI:59789"/>
    </ligand>
</feature>
<dbReference type="KEGG" id="trd:THERU_06575"/>
<dbReference type="eggNOG" id="COG0275">
    <property type="taxonomic scope" value="Bacteria"/>
</dbReference>
<keyword evidence="4 6" id="KW-0808">Transferase</keyword>
<dbReference type="InterPro" id="IPR029063">
    <property type="entry name" value="SAM-dependent_MTases_sf"/>
</dbReference>
<dbReference type="SUPFAM" id="SSF53335">
    <property type="entry name" value="S-adenosyl-L-methionine-dependent methyltransferases"/>
    <property type="match status" value="1"/>
</dbReference>
<dbReference type="InterPro" id="IPR002903">
    <property type="entry name" value="RsmH"/>
</dbReference>
<dbReference type="PATRIC" id="fig|75906.3.peg.1275"/>
<feature type="binding site" evidence="6">
    <location>
        <begin position="30"/>
        <end position="32"/>
    </location>
    <ligand>
        <name>S-adenosyl-L-methionine</name>
        <dbReference type="ChEBI" id="CHEBI:59789"/>
    </ligand>
</feature>
<keyword evidence="3 6" id="KW-0489">Methyltransferase</keyword>
<dbReference type="STRING" id="75906.THERU_06575"/>
<feature type="binding site" evidence="6">
    <location>
        <position position="49"/>
    </location>
    <ligand>
        <name>S-adenosyl-L-methionine</name>
        <dbReference type="ChEBI" id="CHEBI:59789"/>
    </ligand>
</feature>
<evidence type="ECO:0000256" key="6">
    <source>
        <dbReference type="HAMAP-Rule" id="MF_01007"/>
    </source>
</evidence>
<sequence length="286" mass="32627">MHIPVLLEEAVDLLLGSGGRLFVDCTVGLGGHTRRILEKNPQAFVIGIDRDPFALEKAEENLKEFEGRFSLYKANYSDLDLVLKEEGVEAVDGFLFDLGVSMLQLKSPRGFSFQRDEPLDMRMDPEEKLTAFDVVNKYSEKDLERILREYGEERKAEAIAKAIVLQRSKKPIETTGELVDVVLSVVKRTGRIHPATKVFQAIRIEVNKELEHLKIALWKVPRYLRKGGRLVVISFHSLEDRIVKNFFKEHASQFKILTKKPITPSREEVMRNPASRSAKLRAGEKL</sequence>
<feature type="binding site" evidence="6">
    <location>
        <position position="97"/>
    </location>
    <ligand>
        <name>S-adenosyl-L-methionine</name>
        <dbReference type="ChEBI" id="CHEBI:59789"/>
    </ligand>
</feature>
<keyword evidence="9" id="KW-1185">Reference proteome</keyword>
<dbReference type="Gene3D" id="1.10.150.170">
    <property type="entry name" value="Putative methyltransferase TM0872, insert domain"/>
    <property type="match status" value="1"/>
</dbReference>